<dbReference type="AlphaFoldDB" id="A0A7W5VKS7"/>
<dbReference type="EMBL" id="JACIBV010000003">
    <property type="protein sequence ID" value="MBB3733933.1"/>
    <property type="molecule type" value="Genomic_DNA"/>
</dbReference>
<dbReference type="GeneID" id="95396258"/>
<keyword evidence="1" id="KW-0812">Transmembrane</keyword>
<keyword evidence="3" id="KW-1185">Reference proteome</keyword>
<organism evidence="2 3">
    <name type="scientific">Nonomuraea dietziae</name>
    <dbReference type="NCBI Taxonomy" id="65515"/>
    <lineage>
        <taxon>Bacteria</taxon>
        <taxon>Bacillati</taxon>
        <taxon>Actinomycetota</taxon>
        <taxon>Actinomycetes</taxon>
        <taxon>Streptosporangiales</taxon>
        <taxon>Streptosporangiaceae</taxon>
        <taxon>Nonomuraea</taxon>
    </lineage>
</organism>
<comment type="caution">
    <text evidence="2">The sequence shown here is derived from an EMBL/GenBank/DDBJ whole genome shotgun (WGS) entry which is preliminary data.</text>
</comment>
<reference evidence="2 3" key="1">
    <citation type="submission" date="2020-08" db="EMBL/GenBank/DDBJ databases">
        <title>Sequencing the genomes of 1000 actinobacteria strains.</title>
        <authorList>
            <person name="Klenk H.-P."/>
        </authorList>
    </citation>
    <scope>NUCLEOTIDE SEQUENCE [LARGE SCALE GENOMIC DNA]</scope>
    <source>
        <strain evidence="2 3">DSM 44320</strain>
    </source>
</reference>
<protein>
    <submittedName>
        <fullName evidence="2">Uncharacterized protein</fullName>
    </submittedName>
</protein>
<evidence type="ECO:0000256" key="1">
    <source>
        <dbReference type="SAM" id="Phobius"/>
    </source>
</evidence>
<dbReference type="RefSeq" id="WP_183663254.1">
    <property type="nucleotide sequence ID" value="NZ_BAAAXX010000179.1"/>
</dbReference>
<proteinExistence type="predicted"/>
<dbReference type="Proteomes" id="UP000579945">
    <property type="component" value="Unassembled WGS sequence"/>
</dbReference>
<accession>A0A7W5VKS7</accession>
<gene>
    <name evidence="2" type="ORF">FHR33_009886</name>
</gene>
<keyword evidence="1" id="KW-0472">Membrane</keyword>
<evidence type="ECO:0000313" key="3">
    <source>
        <dbReference type="Proteomes" id="UP000579945"/>
    </source>
</evidence>
<feature type="transmembrane region" description="Helical" evidence="1">
    <location>
        <begin position="123"/>
        <end position="145"/>
    </location>
</feature>
<evidence type="ECO:0000313" key="2">
    <source>
        <dbReference type="EMBL" id="MBB3733933.1"/>
    </source>
</evidence>
<name>A0A7W5VKS7_9ACTN</name>
<sequence length="183" mass="19143">MRLAGAAKVAVGERVEVRVAGVSRTYRVVGVAATAAPWRHQSALFFTDDHAAELAGHPSRFDTLGVVPHAGANPHEFQQAVTRAMEPYNPPQAQAFRIATGADRGAAEGDLPPGAAPADGYNVLWFLVYMMGLIAVGMVAGAMGASIRRRSTEIAILRAVGAARGRSGCCCSQKGCCSPWSPP</sequence>
<keyword evidence="1" id="KW-1133">Transmembrane helix</keyword>